<dbReference type="PANTHER" id="PTHR33164">
    <property type="entry name" value="TRANSCRIPTIONAL REGULATOR, MARR FAMILY"/>
    <property type="match status" value="1"/>
</dbReference>
<organism evidence="3 4">
    <name type="scientific">Paenibacillus athensensis</name>
    <dbReference type="NCBI Taxonomy" id="1967502"/>
    <lineage>
        <taxon>Bacteria</taxon>
        <taxon>Bacillati</taxon>
        <taxon>Bacillota</taxon>
        <taxon>Bacilli</taxon>
        <taxon>Bacillales</taxon>
        <taxon>Paenibacillaceae</taxon>
        <taxon>Paenibacillus</taxon>
    </lineage>
</organism>
<evidence type="ECO:0000313" key="4">
    <source>
        <dbReference type="Proteomes" id="UP000298246"/>
    </source>
</evidence>
<dbReference type="Pfam" id="PF01047">
    <property type="entry name" value="MarR"/>
    <property type="match status" value="1"/>
</dbReference>
<dbReference type="InterPro" id="IPR036390">
    <property type="entry name" value="WH_DNA-bd_sf"/>
</dbReference>
<dbReference type="PROSITE" id="PS50995">
    <property type="entry name" value="HTH_MARR_2"/>
    <property type="match status" value="1"/>
</dbReference>
<dbReference type="EMBL" id="MYFO01000040">
    <property type="protein sequence ID" value="TFE83989.1"/>
    <property type="molecule type" value="Genomic_DNA"/>
</dbReference>
<evidence type="ECO:0000259" key="2">
    <source>
        <dbReference type="PROSITE" id="PS50995"/>
    </source>
</evidence>
<accession>A0A4Y8PT44</accession>
<dbReference type="PANTHER" id="PTHR33164:SF99">
    <property type="entry name" value="MARR FAMILY REGULATORY PROTEIN"/>
    <property type="match status" value="1"/>
</dbReference>
<comment type="caution">
    <text evidence="3">The sequence shown here is derived from an EMBL/GenBank/DDBJ whole genome shotgun (WGS) entry which is preliminary data.</text>
</comment>
<name>A0A4Y8PT44_9BACL</name>
<keyword evidence="4" id="KW-1185">Reference proteome</keyword>
<dbReference type="InterPro" id="IPR036388">
    <property type="entry name" value="WH-like_DNA-bd_sf"/>
</dbReference>
<gene>
    <name evidence="3" type="ORF">B5M42_21535</name>
</gene>
<proteinExistence type="predicted"/>
<dbReference type="OrthoDB" id="163346at2"/>
<dbReference type="Gene3D" id="1.10.10.10">
    <property type="entry name" value="Winged helix-like DNA-binding domain superfamily/Winged helix DNA-binding domain"/>
    <property type="match status" value="1"/>
</dbReference>
<dbReference type="AlphaFoldDB" id="A0A4Y8PT44"/>
<dbReference type="Proteomes" id="UP000298246">
    <property type="component" value="Unassembled WGS sequence"/>
</dbReference>
<protein>
    <recommendedName>
        <fullName evidence="2">HTH marR-type domain-containing protein</fullName>
    </recommendedName>
</protein>
<feature type="domain" description="HTH marR-type" evidence="2">
    <location>
        <begin position="3"/>
        <end position="140"/>
    </location>
</feature>
<dbReference type="GO" id="GO:0006950">
    <property type="term" value="P:response to stress"/>
    <property type="evidence" value="ECO:0007669"/>
    <property type="project" value="TreeGrafter"/>
</dbReference>
<dbReference type="InterPro" id="IPR000835">
    <property type="entry name" value="HTH_MarR-typ"/>
</dbReference>
<dbReference type="InterPro" id="IPR039422">
    <property type="entry name" value="MarR/SlyA-like"/>
</dbReference>
<evidence type="ECO:0000256" key="1">
    <source>
        <dbReference type="ARBA" id="ARBA00023125"/>
    </source>
</evidence>
<dbReference type="GO" id="GO:0003677">
    <property type="term" value="F:DNA binding"/>
    <property type="evidence" value="ECO:0007669"/>
    <property type="project" value="UniProtKB-KW"/>
</dbReference>
<dbReference type="RefSeq" id="WP_134756626.1">
    <property type="nucleotide sequence ID" value="NZ_MYFO02000016.1"/>
</dbReference>
<dbReference type="SMART" id="SM00347">
    <property type="entry name" value="HTH_MARR"/>
    <property type="match status" value="1"/>
</dbReference>
<keyword evidence="1" id="KW-0238">DNA-binding</keyword>
<dbReference type="GO" id="GO:0003700">
    <property type="term" value="F:DNA-binding transcription factor activity"/>
    <property type="evidence" value="ECO:0007669"/>
    <property type="project" value="InterPro"/>
</dbReference>
<evidence type="ECO:0000313" key="3">
    <source>
        <dbReference type="EMBL" id="TFE83989.1"/>
    </source>
</evidence>
<dbReference type="SUPFAM" id="SSF46785">
    <property type="entry name" value="Winged helix' DNA-binding domain"/>
    <property type="match status" value="1"/>
</dbReference>
<reference evidence="3 4" key="1">
    <citation type="submission" date="2017-03" db="EMBL/GenBank/DDBJ databases">
        <title>Isolation of Levoglucosan Utilizing Bacteria.</title>
        <authorList>
            <person name="Arya A.S."/>
        </authorList>
    </citation>
    <scope>NUCLEOTIDE SEQUENCE [LARGE SCALE GENOMIC DNA]</scope>
    <source>
        <strain evidence="3 4">MEC069</strain>
    </source>
</reference>
<sequence>MTRTRLAQELARTFSTLNRLNSHSRSYQGLRYSEFQLLSVAYNLTEPTGGGIRISELSKALQMTPSGATHLVKTLETQQLLERLSGTGDKRVVMVRITSRGQDKVRETEAYFFELFQGLVEHLGQGDGGELLRLLQQTISYFREAK</sequence>
<dbReference type="PRINTS" id="PR00598">
    <property type="entry name" value="HTHMARR"/>
</dbReference>